<dbReference type="Proteomes" id="UP000318483">
    <property type="component" value="Plasmid unnamed1"/>
</dbReference>
<accession>A0A5B8IZK6</accession>
<dbReference type="KEGG" id="lit:FPZ52_11670"/>
<name>A0A5B8IZK6_9RHOB</name>
<reference evidence="1 2" key="1">
    <citation type="submission" date="2019-07" db="EMBL/GenBank/DDBJ databases">
        <title>Litoreibacter alkalisoli sp. nov., isolated from saline-alkaline soil.</title>
        <authorList>
            <person name="Wang S."/>
            <person name="Xu L."/>
            <person name="Xing Y.-T."/>
            <person name="Sun J.-Q."/>
        </authorList>
    </citation>
    <scope>NUCLEOTIDE SEQUENCE [LARGE SCALE GENOMIC DNA]</scope>
    <source>
        <strain evidence="1 2">LN3S51</strain>
        <plasmid evidence="1 2">unnamed1</plasmid>
    </source>
</reference>
<gene>
    <name evidence="1" type="ORF">FPZ52_11670</name>
</gene>
<dbReference type="EMBL" id="CP042262">
    <property type="protein sequence ID" value="QDY70381.1"/>
    <property type="molecule type" value="Genomic_DNA"/>
</dbReference>
<protein>
    <submittedName>
        <fullName evidence="1">Uncharacterized protein</fullName>
    </submittedName>
</protein>
<dbReference type="RefSeq" id="WP_146365799.1">
    <property type="nucleotide sequence ID" value="NZ_CP042262.1"/>
</dbReference>
<evidence type="ECO:0000313" key="2">
    <source>
        <dbReference type="Proteomes" id="UP000318483"/>
    </source>
</evidence>
<evidence type="ECO:0000313" key="1">
    <source>
        <dbReference type="EMBL" id="QDY70381.1"/>
    </source>
</evidence>
<sequence length="68" mass="7409">MTNWLVTRVRDELAPDPSLDSQEVVQAALNLVSTAPGSRPGRVVVGPCSDGIKRLNRLHESVQAEMLQ</sequence>
<dbReference type="AlphaFoldDB" id="A0A5B8IZK6"/>
<geneLocation type="plasmid" evidence="1 2">
    <name>unnamed1</name>
</geneLocation>
<keyword evidence="1" id="KW-0614">Plasmid</keyword>
<dbReference type="OrthoDB" id="9793825at2"/>
<proteinExistence type="predicted"/>
<keyword evidence="2" id="KW-1185">Reference proteome</keyword>
<organism evidence="1 2">
    <name type="scientific">Qingshengfaniella alkalisoli</name>
    <dbReference type="NCBI Taxonomy" id="2599296"/>
    <lineage>
        <taxon>Bacteria</taxon>
        <taxon>Pseudomonadati</taxon>
        <taxon>Pseudomonadota</taxon>
        <taxon>Alphaproteobacteria</taxon>
        <taxon>Rhodobacterales</taxon>
        <taxon>Paracoccaceae</taxon>
        <taxon>Qingshengfaniella</taxon>
    </lineage>
</organism>